<keyword evidence="3" id="KW-1185">Reference proteome</keyword>
<dbReference type="AlphaFoldDB" id="A0A176YKP4"/>
<organism evidence="2 3">
    <name type="scientific">Bradyrhizobium neotropicale</name>
    <dbReference type="NCBI Taxonomy" id="1497615"/>
    <lineage>
        <taxon>Bacteria</taxon>
        <taxon>Pseudomonadati</taxon>
        <taxon>Pseudomonadota</taxon>
        <taxon>Alphaproteobacteria</taxon>
        <taxon>Hyphomicrobiales</taxon>
        <taxon>Nitrobacteraceae</taxon>
        <taxon>Bradyrhizobium</taxon>
    </lineage>
</organism>
<dbReference type="Proteomes" id="UP000077173">
    <property type="component" value="Unassembled WGS sequence"/>
</dbReference>
<sequence length="72" mass="8354">MAIGILIAAYFFPAIIALLRGHHNTLAIFLLNLFFGWTFFGWLGALIWAATVVQRPIEYRMVHDERVRCSRF</sequence>
<dbReference type="EMBL" id="LSEF01000121">
    <property type="protein sequence ID" value="OAF06610.1"/>
    <property type="molecule type" value="Genomic_DNA"/>
</dbReference>
<dbReference type="GeneID" id="32582468"/>
<name>A0A176YKP4_9BRAD</name>
<dbReference type="Pfam" id="PF14373">
    <property type="entry name" value="Imm_superinfect"/>
    <property type="match status" value="1"/>
</dbReference>
<gene>
    <name evidence="2" type="ORF">AXW67_31765</name>
</gene>
<accession>A0A176YKP4</accession>
<comment type="caution">
    <text evidence="2">The sequence shown here is derived from an EMBL/GenBank/DDBJ whole genome shotgun (WGS) entry which is preliminary data.</text>
</comment>
<feature type="transmembrane region" description="Helical" evidence="1">
    <location>
        <begin position="27"/>
        <end position="53"/>
    </location>
</feature>
<proteinExistence type="predicted"/>
<keyword evidence="1" id="KW-0472">Membrane</keyword>
<protein>
    <recommendedName>
        <fullName evidence="4">Superinfection immunity protein</fullName>
    </recommendedName>
</protein>
<evidence type="ECO:0008006" key="4">
    <source>
        <dbReference type="Google" id="ProtNLM"/>
    </source>
</evidence>
<evidence type="ECO:0000313" key="2">
    <source>
        <dbReference type="EMBL" id="OAF06610.1"/>
    </source>
</evidence>
<keyword evidence="1" id="KW-0812">Transmembrane</keyword>
<reference evidence="2 3" key="1">
    <citation type="submission" date="2016-02" db="EMBL/GenBank/DDBJ databases">
        <title>Draft genome sequence of the strain BR 10247T Bradyrhizobium neotropicale isolated from nodules of Centrolobium paraense.</title>
        <authorList>
            <person name="Simoes-Araujo J.L."/>
            <person name="Barauna A.C."/>
            <person name="Silva K."/>
            <person name="Zilli J.E."/>
        </authorList>
    </citation>
    <scope>NUCLEOTIDE SEQUENCE [LARGE SCALE GENOMIC DNA]</scope>
    <source>
        <strain evidence="2 3">BR 10247</strain>
    </source>
</reference>
<evidence type="ECO:0000256" key="1">
    <source>
        <dbReference type="SAM" id="Phobius"/>
    </source>
</evidence>
<evidence type="ECO:0000313" key="3">
    <source>
        <dbReference type="Proteomes" id="UP000077173"/>
    </source>
</evidence>
<dbReference type="InterPro" id="IPR016410">
    <property type="entry name" value="Phage_imm"/>
</dbReference>
<keyword evidence="1" id="KW-1133">Transmembrane helix</keyword>